<reference evidence="2" key="1">
    <citation type="submission" date="2022-12" db="EMBL/GenBank/DDBJ databases">
        <authorList>
            <person name="Webb A."/>
        </authorList>
    </citation>
    <scope>NUCLEOTIDE SEQUENCE</scope>
    <source>
        <strain evidence="2">Pd1</strain>
    </source>
</reference>
<evidence type="ECO:0000256" key="1">
    <source>
        <dbReference type="SAM" id="MobiDB-lite"/>
    </source>
</evidence>
<sequence>MRCCRSEREKPILPLEAELKAAKKLIKNRNYYDRKACADFVKRFKVDKEMKEVRDVFDWLKNVVERDIKRMEKWLDSSRRERKEIENLKVKGKEINWDEDMLERIPALKEIQKKIARQKRFGHKGGNSELKLADAVHPSAVDHGTS</sequence>
<evidence type="ECO:0000313" key="2">
    <source>
        <dbReference type="EMBL" id="CAI5737303.1"/>
    </source>
</evidence>
<comment type="caution">
    <text evidence="2">The sequence shown here is derived from an EMBL/GenBank/DDBJ whole genome shotgun (WGS) entry which is preliminary data.</text>
</comment>
<protein>
    <submittedName>
        <fullName evidence="2">Uncharacterized protein</fullName>
    </submittedName>
</protein>
<dbReference type="EMBL" id="CANTFM010001232">
    <property type="protein sequence ID" value="CAI5737303.1"/>
    <property type="molecule type" value="Genomic_DNA"/>
</dbReference>
<dbReference type="AlphaFoldDB" id="A0AAV0UM91"/>
<keyword evidence="3" id="KW-1185">Reference proteome</keyword>
<proteinExistence type="predicted"/>
<accession>A0AAV0UM91</accession>
<gene>
    <name evidence="2" type="ORF">PDE001_LOCUS6566</name>
</gene>
<name>A0AAV0UM91_9STRA</name>
<feature type="region of interest" description="Disordered" evidence="1">
    <location>
        <begin position="119"/>
        <end position="146"/>
    </location>
</feature>
<evidence type="ECO:0000313" key="3">
    <source>
        <dbReference type="Proteomes" id="UP001162029"/>
    </source>
</evidence>
<dbReference type="Proteomes" id="UP001162029">
    <property type="component" value="Unassembled WGS sequence"/>
</dbReference>
<organism evidence="2 3">
    <name type="scientific">Peronospora destructor</name>
    <dbReference type="NCBI Taxonomy" id="86335"/>
    <lineage>
        <taxon>Eukaryota</taxon>
        <taxon>Sar</taxon>
        <taxon>Stramenopiles</taxon>
        <taxon>Oomycota</taxon>
        <taxon>Peronosporomycetes</taxon>
        <taxon>Peronosporales</taxon>
        <taxon>Peronosporaceae</taxon>
        <taxon>Peronospora</taxon>
    </lineage>
</organism>